<reference evidence="2" key="1">
    <citation type="submission" date="2019-08" db="EMBL/GenBank/DDBJ databases">
        <authorList>
            <person name="Kucharzyk K."/>
            <person name="Murdoch R.W."/>
            <person name="Higgins S."/>
            <person name="Loffler F."/>
        </authorList>
    </citation>
    <scope>NUCLEOTIDE SEQUENCE</scope>
</reference>
<evidence type="ECO:0000313" key="2">
    <source>
        <dbReference type="EMBL" id="MPM77750.1"/>
    </source>
</evidence>
<dbReference type="EMBL" id="VSSQ01028152">
    <property type="protein sequence ID" value="MPM77750.1"/>
    <property type="molecule type" value="Genomic_DNA"/>
</dbReference>
<protein>
    <recommendedName>
        <fullName evidence="1">Beta-lactamase-related domain-containing protein</fullName>
    </recommendedName>
</protein>
<evidence type="ECO:0000259" key="1">
    <source>
        <dbReference type="Pfam" id="PF00144"/>
    </source>
</evidence>
<dbReference type="PANTHER" id="PTHR43283:SF7">
    <property type="entry name" value="BETA-LACTAMASE-RELATED DOMAIN-CONTAINING PROTEIN"/>
    <property type="match status" value="1"/>
</dbReference>
<dbReference type="InterPro" id="IPR001466">
    <property type="entry name" value="Beta-lactam-related"/>
</dbReference>
<sequence length="328" mass="36852">MNQIKSDQLSAKVRSDYANITGLVVLKQGRTVYEQYFNACTAQSRIHLFSVTKSVLSILIGIALDQGYLSSLDQRVVSFFPDYPLRPRERTLPLITIRDLLTMTAPYRYRSAPYLKYFTSHDWVQFAFDQLGGHGTIGEFRYTPLIGPDLLSGILSQVTGQSVLAFANEHLFTPLQITVEKNITFANKEEQMAFYRATTISGWVADPQGINTAGWGLTLSTLDLAKLGQLYLSDGRWENRQLVSAAWVRTSTAQHSCWEAMDLPYGYLWWVGKAPKDSFAAIGDGGNVLYVNRKTGIVVAMTALFKPRITDRLTFIEQELEPLLADVE</sequence>
<dbReference type="InterPro" id="IPR012338">
    <property type="entry name" value="Beta-lactam/transpept-like"/>
</dbReference>
<dbReference type="AlphaFoldDB" id="A0A645CL71"/>
<name>A0A645CL71_9ZZZZ</name>
<feature type="domain" description="Beta-lactamase-related" evidence="1">
    <location>
        <begin position="23"/>
        <end position="303"/>
    </location>
</feature>
<dbReference type="SUPFAM" id="SSF56601">
    <property type="entry name" value="beta-lactamase/transpeptidase-like"/>
    <property type="match status" value="1"/>
</dbReference>
<comment type="caution">
    <text evidence="2">The sequence shown here is derived from an EMBL/GenBank/DDBJ whole genome shotgun (WGS) entry which is preliminary data.</text>
</comment>
<dbReference type="Pfam" id="PF00144">
    <property type="entry name" value="Beta-lactamase"/>
    <property type="match status" value="1"/>
</dbReference>
<dbReference type="InterPro" id="IPR050789">
    <property type="entry name" value="Diverse_Enzym_Activities"/>
</dbReference>
<dbReference type="Gene3D" id="3.40.710.10">
    <property type="entry name" value="DD-peptidase/beta-lactamase superfamily"/>
    <property type="match status" value="1"/>
</dbReference>
<organism evidence="2">
    <name type="scientific">bioreactor metagenome</name>
    <dbReference type="NCBI Taxonomy" id="1076179"/>
    <lineage>
        <taxon>unclassified sequences</taxon>
        <taxon>metagenomes</taxon>
        <taxon>ecological metagenomes</taxon>
    </lineage>
</organism>
<dbReference type="PANTHER" id="PTHR43283">
    <property type="entry name" value="BETA-LACTAMASE-RELATED"/>
    <property type="match status" value="1"/>
</dbReference>
<proteinExistence type="predicted"/>
<accession>A0A645CL71</accession>
<gene>
    <name evidence="2" type="ORF">SDC9_124758</name>
</gene>